<sequence length="184" mass="21223">MTAVRNFSSTYFHFMFNQSLPKNKVEVALKAKLYALAPSTYLAEYSEWEANSTRRKDGFVRKIRSSLQSATAARLFDDILIRLENEHIGYSESFDQVIKVVHSASMKTWLELNRALGKAICHLYKEDQSAMQSPANEDALSVYRFLKSKDNSHMMRMTHMVDQTQQNQILMQTLGILQSRISVF</sequence>
<dbReference type="AlphaFoldDB" id="A0A915DGC5"/>
<proteinExistence type="predicted"/>
<evidence type="ECO:0000313" key="1">
    <source>
        <dbReference type="Proteomes" id="UP000887574"/>
    </source>
</evidence>
<protein>
    <submittedName>
        <fullName evidence="2">Uncharacterized protein</fullName>
    </submittedName>
</protein>
<evidence type="ECO:0000313" key="2">
    <source>
        <dbReference type="WBParaSite" id="jg19157"/>
    </source>
</evidence>
<keyword evidence="1" id="KW-1185">Reference proteome</keyword>
<dbReference type="WBParaSite" id="jg19157">
    <property type="protein sequence ID" value="jg19157"/>
    <property type="gene ID" value="jg19157"/>
</dbReference>
<reference evidence="2" key="1">
    <citation type="submission" date="2022-11" db="UniProtKB">
        <authorList>
            <consortium name="WormBaseParasite"/>
        </authorList>
    </citation>
    <scope>IDENTIFICATION</scope>
</reference>
<accession>A0A915DGC5</accession>
<dbReference type="Proteomes" id="UP000887574">
    <property type="component" value="Unplaced"/>
</dbReference>
<name>A0A915DGC5_9BILA</name>
<organism evidence="1 2">
    <name type="scientific">Ditylenchus dipsaci</name>
    <dbReference type="NCBI Taxonomy" id="166011"/>
    <lineage>
        <taxon>Eukaryota</taxon>
        <taxon>Metazoa</taxon>
        <taxon>Ecdysozoa</taxon>
        <taxon>Nematoda</taxon>
        <taxon>Chromadorea</taxon>
        <taxon>Rhabditida</taxon>
        <taxon>Tylenchina</taxon>
        <taxon>Tylenchomorpha</taxon>
        <taxon>Sphaerularioidea</taxon>
        <taxon>Anguinidae</taxon>
        <taxon>Anguininae</taxon>
        <taxon>Ditylenchus</taxon>
    </lineage>
</organism>